<dbReference type="InterPro" id="IPR004360">
    <property type="entry name" value="Glyas_Fos-R_dOase_dom"/>
</dbReference>
<protein>
    <submittedName>
        <fullName evidence="3">VOC family protein</fullName>
    </submittedName>
</protein>
<keyword evidence="1" id="KW-0479">Metal-binding</keyword>
<comment type="caution">
    <text evidence="3">The sequence shown here is derived from an EMBL/GenBank/DDBJ whole genome shotgun (WGS) entry which is preliminary data.</text>
</comment>
<proteinExistence type="predicted"/>
<evidence type="ECO:0000313" key="3">
    <source>
        <dbReference type="EMBL" id="MBW2942422.1"/>
    </source>
</evidence>
<dbReference type="EMBL" id="JAHWDQ010000005">
    <property type="protein sequence ID" value="MBW2942422.1"/>
    <property type="molecule type" value="Genomic_DNA"/>
</dbReference>
<dbReference type="Pfam" id="PF00903">
    <property type="entry name" value="Glyoxalase"/>
    <property type="match status" value="1"/>
</dbReference>
<evidence type="ECO:0000259" key="2">
    <source>
        <dbReference type="PROSITE" id="PS51819"/>
    </source>
</evidence>
<accession>A0ABS6VVQ9</accession>
<dbReference type="PANTHER" id="PTHR43048:SF6">
    <property type="entry name" value="BLR8189 PROTEIN"/>
    <property type="match status" value="1"/>
</dbReference>
<dbReference type="PROSITE" id="PS51819">
    <property type="entry name" value="VOC"/>
    <property type="match status" value="1"/>
</dbReference>
<sequence length="153" mass="17097">MIQGAHHIAISTPNLERILGFYRDLMGFKQVSDAQWSLGTKVINGVLDLPDCAARQVMLRGKNLCIEIFEFSEPTGTDEVTRRPVSKPGLTHMCFDVTEIEKEYARLTAAGIEFHVPPQDFGAVKATYGRDPDGNVFELQEIIDQDAPDRLFS</sequence>
<evidence type="ECO:0000313" key="4">
    <source>
        <dbReference type="Proteomes" id="UP001166291"/>
    </source>
</evidence>
<name>A0ABS6VVQ9_9GAMM</name>
<evidence type="ECO:0000256" key="1">
    <source>
        <dbReference type="ARBA" id="ARBA00022723"/>
    </source>
</evidence>
<dbReference type="InterPro" id="IPR037523">
    <property type="entry name" value="VOC_core"/>
</dbReference>
<dbReference type="Proteomes" id="UP001166291">
    <property type="component" value="Unassembled WGS sequence"/>
</dbReference>
<dbReference type="PANTHER" id="PTHR43048">
    <property type="entry name" value="METHYLMALONYL-COA EPIMERASE"/>
    <property type="match status" value="1"/>
</dbReference>
<gene>
    <name evidence="3" type="ORF">KXJ70_16620</name>
</gene>
<dbReference type="InterPro" id="IPR051785">
    <property type="entry name" value="MMCE/EMCE_epimerase"/>
</dbReference>
<dbReference type="RefSeq" id="WP_219044664.1">
    <property type="nucleotide sequence ID" value="NZ_JAHWDQ010000005.1"/>
</dbReference>
<organism evidence="3 4">
    <name type="scientific">Zhongshania aquimaris</name>
    <dbReference type="NCBI Taxonomy" id="2857107"/>
    <lineage>
        <taxon>Bacteria</taxon>
        <taxon>Pseudomonadati</taxon>
        <taxon>Pseudomonadota</taxon>
        <taxon>Gammaproteobacteria</taxon>
        <taxon>Cellvibrionales</taxon>
        <taxon>Spongiibacteraceae</taxon>
        <taxon>Zhongshania</taxon>
    </lineage>
</organism>
<reference evidence="3" key="1">
    <citation type="submission" date="2021-07" db="EMBL/GenBank/DDBJ databases">
        <title>Zhongshania sp. CAU 1632 isolated from seawater.</title>
        <authorList>
            <person name="Kim W."/>
        </authorList>
    </citation>
    <scope>NUCLEOTIDE SEQUENCE</scope>
    <source>
        <strain evidence="3">CAU 1632</strain>
    </source>
</reference>
<keyword evidence="4" id="KW-1185">Reference proteome</keyword>
<feature type="domain" description="VOC" evidence="2">
    <location>
        <begin position="4"/>
        <end position="142"/>
    </location>
</feature>